<dbReference type="Proteomes" id="UP001454036">
    <property type="component" value="Unassembled WGS sequence"/>
</dbReference>
<dbReference type="Pfam" id="PF00067">
    <property type="entry name" value="p450"/>
    <property type="match status" value="1"/>
</dbReference>
<proteinExistence type="inferred from homology"/>
<keyword evidence="8" id="KW-0472">Membrane</keyword>
<organism evidence="9 10">
    <name type="scientific">Lithospermum erythrorhizon</name>
    <name type="common">Purple gromwell</name>
    <name type="synonym">Lithospermum officinale var. erythrorhizon</name>
    <dbReference type="NCBI Taxonomy" id="34254"/>
    <lineage>
        <taxon>Eukaryota</taxon>
        <taxon>Viridiplantae</taxon>
        <taxon>Streptophyta</taxon>
        <taxon>Embryophyta</taxon>
        <taxon>Tracheophyta</taxon>
        <taxon>Spermatophyta</taxon>
        <taxon>Magnoliopsida</taxon>
        <taxon>eudicotyledons</taxon>
        <taxon>Gunneridae</taxon>
        <taxon>Pentapetalae</taxon>
        <taxon>asterids</taxon>
        <taxon>lamiids</taxon>
        <taxon>Boraginales</taxon>
        <taxon>Boraginaceae</taxon>
        <taxon>Boraginoideae</taxon>
        <taxon>Lithospermeae</taxon>
        <taxon>Lithospermum</taxon>
    </lineage>
</organism>
<keyword evidence="3" id="KW-0349">Heme</keyword>
<keyword evidence="8" id="KW-1133">Transmembrane helix</keyword>
<evidence type="ECO:0000313" key="9">
    <source>
        <dbReference type="EMBL" id="GAA0168857.1"/>
    </source>
</evidence>
<comment type="similarity">
    <text evidence="2">Belongs to the cytochrome P450 family.</text>
</comment>
<dbReference type="GO" id="GO:0005506">
    <property type="term" value="F:iron ion binding"/>
    <property type="evidence" value="ECO:0007669"/>
    <property type="project" value="InterPro"/>
</dbReference>
<keyword evidence="10" id="KW-1185">Reference proteome</keyword>
<dbReference type="GO" id="GO:0004497">
    <property type="term" value="F:monooxygenase activity"/>
    <property type="evidence" value="ECO:0007669"/>
    <property type="project" value="UniProtKB-KW"/>
</dbReference>
<evidence type="ECO:0000256" key="3">
    <source>
        <dbReference type="ARBA" id="ARBA00022617"/>
    </source>
</evidence>
<dbReference type="PANTHER" id="PTHR47955:SF19">
    <property type="entry name" value="CYTOCHROME P450 71A9-LIKE ISOFORM X1"/>
    <property type="match status" value="1"/>
</dbReference>
<name>A0AAV3R197_LITER</name>
<keyword evidence="6" id="KW-0408">Iron</keyword>
<dbReference type="GO" id="GO:0016705">
    <property type="term" value="F:oxidoreductase activity, acting on paired donors, with incorporation or reduction of molecular oxygen"/>
    <property type="evidence" value="ECO:0007669"/>
    <property type="project" value="InterPro"/>
</dbReference>
<dbReference type="Gene3D" id="1.10.630.10">
    <property type="entry name" value="Cytochrome P450"/>
    <property type="match status" value="1"/>
</dbReference>
<dbReference type="AlphaFoldDB" id="A0AAV3R197"/>
<gene>
    <name evidence="9" type="ORF">LIER_40653</name>
</gene>
<keyword evidence="4" id="KW-0479">Metal-binding</keyword>
<dbReference type="GO" id="GO:0020037">
    <property type="term" value="F:heme binding"/>
    <property type="evidence" value="ECO:0007669"/>
    <property type="project" value="InterPro"/>
</dbReference>
<dbReference type="SUPFAM" id="SSF48264">
    <property type="entry name" value="Cytochrome P450"/>
    <property type="match status" value="1"/>
</dbReference>
<evidence type="ECO:0000256" key="1">
    <source>
        <dbReference type="ARBA" id="ARBA00001971"/>
    </source>
</evidence>
<accession>A0AAV3R197</accession>
<keyword evidence="5" id="KW-0560">Oxidoreductase</keyword>
<evidence type="ECO:0000256" key="2">
    <source>
        <dbReference type="ARBA" id="ARBA00010617"/>
    </source>
</evidence>
<evidence type="ECO:0000256" key="7">
    <source>
        <dbReference type="ARBA" id="ARBA00023033"/>
    </source>
</evidence>
<keyword evidence="8" id="KW-0812">Transmembrane</keyword>
<evidence type="ECO:0000256" key="8">
    <source>
        <dbReference type="SAM" id="Phobius"/>
    </source>
</evidence>
<reference evidence="9 10" key="1">
    <citation type="submission" date="2024-01" db="EMBL/GenBank/DDBJ databases">
        <title>The complete chloroplast genome sequence of Lithospermum erythrorhizon: insights into the phylogenetic relationship among Boraginaceae species and the maternal lineages of purple gromwells.</title>
        <authorList>
            <person name="Okada T."/>
            <person name="Watanabe K."/>
        </authorList>
    </citation>
    <scope>NUCLEOTIDE SEQUENCE [LARGE SCALE GENOMIC DNA]</scope>
</reference>
<feature type="transmembrane region" description="Helical" evidence="8">
    <location>
        <begin position="6"/>
        <end position="28"/>
    </location>
</feature>
<evidence type="ECO:0000256" key="4">
    <source>
        <dbReference type="ARBA" id="ARBA00022723"/>
    </source>
</evidence>
<evidence type="ECO:0000256" key="6">
    <source>
        <dbReference type="ARBA" id="ARBA00023004"/>
    </source>
</evidence>
<sequence>MFQELLLWPSWFQIFIILLLVLLLLSLLTKKHRAKNLPPSPPRLPIIGNLHQLGKLPHRSLWKLSQKCGPVMLLNFGNTPVLIVSSPETAKQVLKTNDIDCFSRPPSFGATKMTYNLHDIAFAPYDHYWREIRKLCVAELF</sequence>
<evidence type="ECO:0000256" key="5">
    <source>
        <dbReference type="ARBA" id="ARBA00023002"/>
    </source>
</evidence>
<dbReference type="EMBL" id="BAABME010023800">
    <property type="protein sequence ID" value="GAA0168857.1"/>
    <property type="molecule type" value="Genomic_DNA"/>
</dbReference>
<comment type="caution">
    <text evidence="9">The sequence shown here is derived from an EMBL/GenBank/DDBJ whole genome shotgun (WGS) entry which is preliminary data.</text>
</comment>
<protein>
    <submittedName>
        <fullName evidence="9">Oxygenase</fullName>
    </submittedName>
</protein>
<keyword evidence="7" id="KW-0503">Monooxygenase</keyword>
<dbReference type="InterPro" id="IPR001128">
    <property type="entry name" value="Cyt_P450"/>
</dbReference>
<comment type="cofactor">
    <cofactor evidence="1">
        <name>heme</name>
        <dbReference type="ChEBI" id="CHEBI:30413"/>
    </cofactor>
</comment>
<evidence type="ECO:0000313" key="10">
    <source>
        <dbReference type="Proteomes" id="UP001454036"/>
    </source>
</evidence>
<dbReference type="InterPro" id="IPR036396">
    <property type="entry name" value="Cyt_P450_sf"/>
</dbReference>
<dbReference type="PANTHER" id="PTHR47955">
    <property type="entry name" value="CYTOCHROME P450 FAMILY 71 PROTEIN"/>
    <property type="match status" value="1"/>
</dbReference>